<dbReference type="Proteomes" id="UP000197361">
    <property type="component" value="Unassembled WGS sequence"/>
</dbReference>
<dbReference type="OrthoDB" id="7451040at2"/>
<keyword evidence="3" id="KW-1185">Reference proteome</keyword>
<dbReference type="GO" id="GO:0016987">
    <property type="term" value="F:sigma factor activity"/>
    <property type="evidence" value="ECO:0007669"/>
    <property type="project" value="InterPro"/>
</dbReference>
<dbReference type="InterPro" id="IPR013324">
    <property type="entry name" value="RNA_pol_sigma_r3/r4-like"/>
</dbReference>
<gene>
    <name evidence="2" type="ORF">CDQ92_13840</name>
</gene>
<dbReference type="InterPro" id="IPR036388">
    <property type="entry name" value="WH-like_DNA-bd_sf"/>
</dbReference>
<dbReference type="EMBL" id="NISK01000003">
    <property type="protein sequence ID" value="OWQ95840.1"/>
    <property type="molecule type" value="Genomic_DNA"/>
</dbReference>
<dbReference type="Gene3D" id="1.10.10.10">
    <property type="entry name" value="Winged helix-like DNA-binding domain superfamily/Winged helix DNA-binding domain"/>
    <property type="match status" value="1"/>
</dbReference>
<evidence type="ECO:0000313" key="3">
    <source>
        <dbReference type="Proteomes" id="UP000197361"/>
    </source>
</evidence>
<organism evidence="2 3">
    <name type="scientific">Sphingopyxis bauzanensis</name>
    <dbReference type="NCBI Taxonomy" id="651663"/>
    <lineage>
        <taxon>Bacteria</taxon>
        <taxon>Pseudomonadati</taxon>
        <taxon>Pseudomonadota</taxon>
        <taxon>Alphaproteobacteria</taxon>
        <taxon>Sphingomonadales</taxon>
        <taxon>Sphingomonadaceae</taxon>
        <taxon>Sphingopyxis</taxon>
    </lineage>
</organism>
<feature type="domain" description="RNA polymerase sigma factor 70 region 4 type 2" evidence="1">
    <location>
        <begin position="18"/>
        <end position="65"/>
    </location>
</feature>
<dbReference type="AlphaFoldDB" id="A0A246JS52"/>
<dbReference type="InterPro" id="IPR013249">
    <property type="entry name" value="RNA_pol_sigma70_r4_t2"/>
</dbReference>
<protein>
    <submittedName>
        <fullName evidence="2">Iron dicitrate transport regulator FecR</fullName>
    </submittedName>
</protein>
<dbReference type="GO" id="GO:0006352">
    <property type="term" value="P:DNA-templated transcription initiation"/>
    <property type="evidence" value="ECO:0007669"/>
    <property type="project" value="InterPro"/>
</dbReference>
<proteinExistence type="predicted"/>
<evidence type="ECO:0000259" key="1">
    <source>
        <dbReference type="Pfam" id="PF08281"/>
    </source>
</evidence>
<name>A0A246JS52_9SPHN</name>
<reference evidence="2 3" key="1">
    <citation type="journal article" date="2010" name="Int. J. Syst. Evol. Microbiol.">
        <title>Sphingopyxis bauzanensis sp. nov., a psychrophilic bacterium isolated from soil.</title>
        <authorList>
            <person name="Zhang D.C."/>
            <person name="Liu H.C."/>
            <person name="Xin Y.H."/>
            <person name="Zhou Y.G."/>
            <person name="Schinner F."/>
            <person name="Margesin R."/>
        </authorList>
    </citation>
    <scope>NUCLEOTIDE SEQUENCE [LARGE SCALE GENOMIC DNA]</scope>
    <source>
        <strain evidence="2 3">DSM 22271</strain>
    </source>
</reference>
<sequence>MRRRDLSTVASADLERRLRIALGKMTARQGDIFLSIRFDQTPYEELAARHGITTNQVMTDFARALCKWSRCLHARFPSLVWPWL</sequence>
<evidence type="ECO:0000313" key="2">
    <source>
        <dbReference type="EMBL" id="OWQ95840.1"/>
    </source>
</evidence>
<accession>A0A246JS52</accession>
<comment type="caution">
    <text evidence="2">The sequence shown here is derived from an EMBL/GenBank/DDBJ whole genome shotgun (WGS) entry which is preliminary data.</text>
</comment>
<dbReference type="SUPFAM" id="SSF88659">
    <property type="entry name" value="Sigma3 and sigma4 domains of RNA polymerase sigma factors"/>
    <property type="match status" value="1"/>
</dbReference>
<dbReference type="RefSeq" id="WP_088441942.1">
    <property type="nucleotide sequence ID" value="NZ_BMMC01000002.1"/>
</dbReference>
<dbReference type="Pfam" id="PF08281">
    <property type="entry name" value="Sigma70_r4_2"/>
    <property type="match status" value="1"/>
</dbReference>
<dbReference type="GO" id="GO:0003677">
    <property type="term" value="F:DNA binding"/>
    <property type="evidence" value="ECO:0007669"/>
    <property type="project" value="InterPro"/>
</dbReference>